<dbReference type="GO" id="GO:0042777">
    <property type="term" value="P:proton motive force-driven plasma membrane ATP synthesis"/>
    <property type="evidence" value="ECO:0007669"/>
    <property type="project" value="TreeGrafter"/>
</dbReference>
<comment type="function">
    <text evidence="11 12">Key component of the proton channel; it plays a direct role in the translocation of protons across the membrane.</text>
</comment>
<keyword evidence="6 11" id="KW-0375">Hydrogen ion transport</keyword>
<keyword evidence="8 11" id="KW-0406">Ion transport</keyword>
<dbReference type="PANTHER" id="PTHR42823:SF3">
    <property type="entry name" value="ATP SYNTHASE SUBUNIT A, CHLOROPLASTIC"/>
    <property type="match status" value="1"/>
</dbReference>
<dbReference type="InterPro" id="IPR000568">
    <property type="entry name" value="ATP_synth_F0_asu"/>
</dbReference>
<reference evidence="13" key="1">
    <citation type="submission" date="2019-09" db="EMBL/GenBank/DDBJ databases">
        <title>Characterisation of the sponge microbiome using genome-centric metagenomics.</title>
        <authorList>
            <person name="Engelberts J.P."/>
            <person name="Robbins S.J."/>
            <person name="De Goeij J.M."/>
            <person name="Aranda M."/>
            <person name="Bell S.C."/>
            <person name="Webster N.S."/>
        </authorList>
    </citation>
    <scope>NUCLEOTIDE SEQUENCE</scope>
    <source>
        <strain evidence="13">SB0664_bin_27</strain>
    </source>
</reference>
<name>A0A6B0YVJ0_9CHLR</name>
<evidence type="ECO:0000256" key="1">
    <source>
        <dbReference type="ARBA" id="ARBA00004141"/>
    </source>
</evidence>
<proteinExistence type="inferred from homology"/>
<evidence type="ECO:0000256" key="3">
    <source>
        <dbReference type="ARBA" id="ARBA00022448"/>
    </source>
</evidence>
<feature type="transmembrane region" description="Helical" evidence="11">
    <location>
        <begin position="115"/>
        <end position="134"/>
    </location>
</feature>
<evidence type="ECO:0000256" key="6">
    <source>
        <dbReference type="ARBA" id="ARBA00022781"/>
    </source>
</evidence>
<protein>
    <recommendedName>
        <fullName evidence="11 12">ATP synthase subunit a</fullName>
    </recommendedName>
    <alternativeName>
        <fullName evidence="11">ATP synthase F0 sector subunit a</fullName>
    </alternativeName>
    <alternativeName>
        <fullName evidence="11">F-ATPase subunit 6</fullName>
    </alternativeName>
</protein>
<dbReference type="Pfam" id="PF00119">
    <property type="entry name" value="ATP-synt_A"/>
    <property type="match status" value="1"/>
</dbReference>
<dbReference type="Gene3D" id="1.20.120.220">
    <property type="entry name" value="ATP synthase, F0 complex, subunit A"/>
    <property type="match status" value="1"/>
</dbReference>
<comment type="subcellular location">
    <subcellularLocation>
        <location evidence="11 12">Cell membrane</location>
        <topology evidence="11 12">Multi-pass membrane protein</topology>
    </subcellularLocation>
    <subcellularLocation>
        <location evidence="1">Membrane</location>
        <topology evidence="1">Multi-pass membrane protein</topology>
    </subcellularLocation>
</comment>
<evidence type="ECO:0000256" key="9">
    <source>
        <dbReference type="ARBA" id="ARBA00023136"/>
    </source>
</evidence>
<dbReference type="PANTHER" id="PTHR42823">
    <property type="entry name" value="ATP SYNTHASE SUBUNIT A, CHLOROPLASTIC"/>
    <property type="match status" value="1"/>
</dbReference>
<feature type="transmembrane region" description="Helical" evidence="11">
    <location>
        <begin position="53"/>
        <end position="76"/>
    </location>
</feature>
<feature type="transmembrane region" description="Helical" evidence="11">
    <location>
        <begin position="254"/>
        <end position="280"/>
    </location>
</feature>
<evidence type="ECO:0000256" key="5">
    <source>
        <dbReference type="ARBA" id="ARBA00022692"/>
    </source>
</evidence>
<dbReference type="GO" id="GO:0045259">
    <property type="term" value="C:proton-transporting ATP synthase complex"/>
    <property type="evidence" value="ECO:0007669"/>
    <property type="project" value="UniProtKB-KW"/>
</dbReference>
<dbReference type="InterPro" id="IPR035908">
    <property type="entry name" value="F0_ATP_A_sf"/>
</dbReference>
<keyword evidence="10 11" id="KW-0066">ATP synthesis</keyword>
<keyword evidence="5 11" id="KW-0812">Transmembrane</keyword>
<comment type="similarity">
    <text evidence="2 11 12">Belongs to the ATPase A chain family.</text>
</comment>
<keyword evidence="4 11" id="KW-0138">CF(0)</keyword>
<evidence type="ECO:0000256" key="7">
    <source>
        <dbReference type="ARBA" id="ARBA00022989"/>
    </source>
</evidence>
<feature type="transmembrane region" description="Helical" evidence="11">
    <location>
        <begin position="286"/>
        <end position="308"/>
    </location>
</feature>
<gene>
    <name evidence="11 13" type="primary">atpB</name>
    <name evidence="13" type="ORF">F4Y42_16690</name>
</gene>
<accession>A0A6B0YVJ0</accession>
<comment type="caution">
    <text evidence="13">The sequence shown here is derived from an EMBL/GenBank/DDBJ whole genome shotgun (WGS) entry which is preliminary data.</text>
</comment>
<keyword evidence="9 11" id="KW-0472">Membrane</keyword>
<keyword evidence="11" id="KW-1003">Cell membrane</keyword>
<dbReference type="AlphaFoldDB" id="A0A6B0YVJ0"/>
<feature type="transmembrane region" description="Helical" evidence="11">
    <location>
        <begin position="12"/>
        <end position="33"/>
    </location>
</feature>
<dbReference type="InterPro" id="IPR045082">
    <property type="entry name" value="ATP_syn_F0_a_bact/chloroplast"/>
</dbReference>
<evidence type="ECO:0000256" key="4">
    <source>
        <dbReference type="ARBA" id="ARBA00022547"/>
    </source>
</evidence>
<dbReference type="CDD" id="cd00310">
    <property type="entry name" value="ATP-synt_Fo_a_6"/>
    <property type="match status" value="1"/>
</dbReference>
<dbReference type="HAMAP" id="MF_01393">
    <property type="entry name" value="ATP_synth_a_bact"/>
    <property type="match status" value="1"/>
</dbReference>
<dbReference type="InterPro" id="IPR023011">
    <property type="entry name" value="ATP_synth_F0_asu_AS"/>
</dbReference>
<keyword evidence="7 11" id="KW-1133">Transmembrane helix</keyword>
<evidence type="ECO:0000256" key="11">
    <source>
        <dbReference type="HAMAP-Rule" id="MF_01393"/>
    </source>
</evidence>
<evidence type="ECO:0000256" key="10">
    <source>
        <dbReference type="ARBA" id="ARBA00023310"/>
    </source>
</evidence>
<dbReference type="GO" id="GO:0005886">
    <property type="term" value="C:plasma membrane"/>
    <property type="evidence" value="ECO:0007669"/>
    <property type="project" value="UniProtKB-SubCell"/>
</dbReference>
<sequence length="314" mass="34417">MNLLRAFLSNSRLRNATIGIIVLLVMSVVPFFKAPPPHVELAAEALLEDGPKWFTNGLLTTLLVDLIIILMAVFAVSRMKEVPGAWQNIVEMMVEGMWNLTQSIAGHGSANSRKFFPWVITIFIFVLVSNYIGLLPGFGSIGIYHSGAESHAQAELGNQLAMTGAEGVAVAAAAEEGKPVLVPLFRSPSADLNMTLALALISVFMTQFFGVQALGMRYFTKYFKNPFKDGMGAVVGFFELIAEISKIISFSFRLFGNIFAGEVVLLVMAFLVTFLLPSIFYGLELFIGFIQALVFMLLTLAFFTMATVSHDDHH</sequence>
<feature type="transmembrane region" description="Helical" evidence="11">
    <location>
        <begin position="194"/>
        <end position="214"/>
    </location>
</feature>
<evidence type="ECO:0000256" key="8">
    <source>
        <dbReference type="ARBA" id="ARBA00023065"/>
    </source>
</evidence>
<dbReference type="SUPFAM" id="SSF81336">
    <property type="entry name" value="F1F0 ATP synthase subunit A"/>
    <property type="match status" value="1"/>
</dbReference>
<organism evidence="13">
    <name type="scientific">Caldilineaceae bacterium SB0664_bin_27</name>
    <dbReference type="NCBI Taxonomy" id="2605260"/>
    <lineage>
        <taxon>Bacteria</taxon>
        <taxon>Bacillati</taxon>
        <taxon>Chloroflexota</taxon>
        <taxon>Caldilineae</taxon>
        <taxon>Caldilineales</taxon>
        <taxon>Caldilineaceae</taxon>
    </lineage>
</organism>
<evidence type="ECO:0000256" key="12">
    <source>
        <dbReference type="RuleBase" id="RU000483"/>
    </source>
</evidence>
<dbReference type="EMBL" id="VXRG01000135">
    <property type="protein sequence ID" value="MXY95080.1"/>
    <property type="molecule type" value="Genomic_DNA"/>
</dbReference>
<evidence type="ECO:0000313" key="13">
    <source>
        <dbReference type="EMBL" id="MXY95080.1"/>
    </source>
</evidence>
<evidence type="ECO:0000256" key="2">
    <source>
        <dbReference type="ARBA" id="ARBA00006810"/>
    </source>
</evidence>
<dbReference type="PROSITE" id="PS00449">
    <property type="entry name" value="ATPASE_A"/>
    <property type="match status" value="1"/>
</dbReference>
<dbReference type="NCBIfam" id="TIGR01131">
    <property type="entry name" value="ATP_synt_6_or_A"/>
    <property type="match status" value="1"/>
</dbReference>
<keyword evidence="3 11" id="KW-0813">Transport</keyword>
<dbReference type="GO" id="GO:0046933">
    <property type="term" value="F:proton-transporting ATP synthase activity, rotational mechanism"/>
    <property type="evidence" value="ECO:0007669"/>
    <property type="project" value="UniProtKB-UniRule"/>
</dbReference>